<feature type="binding site" evidence="12">
    <location>
        <position position="151"/>
    </location>
    <ligand>
        <name>Zn(2+)</name>
        <dbReference type="ChEBI" id="CHEBI:29105"/>
    </ligand>
</feature>
<dbReference type="InterPro" id="IPR036390">
    <property type="entry name" value="WH_DNA-bd_sf"/>
</dbReference>
<dbReference type="PANTHER" id="PTHR33202:SF2">
    <property type="entry name" value="FERRIC UPTAKE REGULATION PROTEIN"/>
    <property type="match status" value="1"/>
</dbReference>
<dbReference type="InterPro" id="IPR002481">
    <property type="entry name" value="FUR"/>
</dbReference>
<dbReference type="EMBL" id="AP027080">
    <property type="protein sequence ID" value="BDU73773.1"/>
    <property type="molecule type" value="Genomic_DNA"/>
</dbReference>
<dbReference type="PANTHER" id="PTHR33202">
    <property type="entry name" value="ZINC UPTAKE REGULATION PROTEIN"/>
    <property type="match status" value="1"/>
</dbReference>
<evidence type="ECO:0000256" key="3">
    <source>
        <dbReference type="ARBA" id="ARBA00011738"/>
    </source>
</evidence>
<reference evidence="15" key="1">
    <citation type="journal article" date="2023" name="Int. J. Syst. Evol. Microbiol.">
        <title>Mesoterricola silvestris gen. nov., sp. nov., Mesoterricola sediminis sp. nov., Geothrix oryzae sp. nov., Geothrix edaphica sp. nov., Geothrix rubra sp. nov., and Geothrix limicola sp. nov., six novel members of Acidobacteriota isolated from soils.</title>
        <authorList>
            <person name="Itoh H."/>
            <person name="Sugisawa Y."/>
            <person name="Mise K."/>
            <person name="Xu Z."/>
            <person name="Kuniyasu M."/>
            <person name="Ushijima N."/>
            <person name="Kawano K."/>
            <person name="Kobayashi E."/>
            <person name="Shiratori Y."/>
            <person name="Masuda Y."/>
            <person name="Senoo K."/>
        </authorList>
    </citation>
    <scope>NUCLEOTIDE SEQUENCE [LARGE SCALE GENOMIC DNA]</scope>
    <source>
        <strain evidence="15">W79</strain>
    </source>
</reference>
<dbReference type="Proteomes" id="UP001238179">
    <property type="component" value="Chromosome"/>
</dbReference>
<keyword evidence="5" id="KW-0963">Cytoplasm</keyword>
<comment type="cofactor">
    <cofactor evidence="12">
        <name>Zn(2+)</name>
        <dbReference type="ChEBI" id="CHEBI:29105"/>
    </cofactor>
    <text evidence="12">Binds 1 zinc ion per subunit.</text>
</comment>
<evidence type="ECO:0000256" key="9">
    <source>
        <dbReference type="ARBA" id="ARBA00023015"/>
    </source>
</evidence>
<evidence type="ECO:0000256" key="13">
    <source>
        <dbReference type="PIRSR" id="PIRSR602481-2"/>
    </source>
</evidence>
<dbReference type="GO" id="GO:0008270">
    <property type="term" value="F:zinc ion binding"/>
    <property type="evidence" value="ECO:0007669"/>
    <property type="project" value="TreeGrafter"/>
</dbReference>
<dbReference type="GO" id="GO:0003700">
    <property type="term" value="F:DNA-binding transcription factor activity"/>
    <property type="evidence" value="ECO:0007669"/>
    <property type="project" value="InterPro"/>
</dbReference>
<evidence type="ECO:0000256" key="12">
    <source>
        <dbReference type="PIRSR" id="PIRSR602481-1"/>
    </source>
</evidence>
<evidence type="ECO:0000256" key="5">
    <source>
        <dbReference type="ARBA" id="ARBA00022490"/>
    </source>
</evidence>
<dbReference type="GO" id="GO:1900376">
    <property type="term" value="P:regulation of secondary metabolite biosynthetic process"/>
    <property type="evidence" value="ECO:0007669"/>
    <property type="project" value="TreeGrafter"/>
</dbReference>
<keyword evidence="8 12" id="KW-0862">Zinc</keyword>
<organism evidence="14 15">
    <name type="scientific">Mesoterricola silvestris</name>
    <dbReference type="NCBI Taxonomy" id="2927979"/>
    <lineage>
        <taxon>Bacteria</taxon>
        <taxon>Pseudomonadati</taxon>
        <taxon>Acidobacteriota</taxon>
        <taxon>Holophagae</taxon>
        <taxon>Holophagales</taxon>
        <taxon>Holophagaceae</taxon>
        <taxon>Mesoterricola</taxon>
    </lineage>
</organism>
<evidence type="ECO:0000256" key="1">
    <source>
        <dbReference type="ARBA" id="ARBA00004496"/>
    </source>
</evidence>
<gene>
    <name evidence="14" type="ORF">METEAL_29470</name>
</gene>
<accession>A0AA48H8K5</accession>
<feature type="binding site" evidence="12">
    <location>
        <position position="148"/>
    </location>
    <ligand>
        <name>Zn(2+)</name>
        <dbReference type="ChEBI" id="CHEBI:29105"/>
    </ligand>
</feature>
<comment type="cofactor">
    <cofactor evidence="13">
        <name>Mn(2+)</name>
        <dbReference type="ChEBI" id="CHEBI:29035"/>
    </cofactor>
    <cofactor evidence="13">
        <name>Fe(2+)</name>
        <dbReference type="ChEBI" id="CHEBI:29033"/>
    </cofactor>
    <text evidence="13">Binds 1 Mn(2+) or Fe(2+) ion per subunit.</text>
</comment>
<dbReference type="InterPro" id="IPR043135">
    <property type="entry name" value="Fur_C"/>
</dbReference>
<keyword evidence="13" id="KW-0408">Iron</keyword>
<feature type="binding site" evidence="13">
    <location>
        <position position="140"/>
    </location>
    <ligand>
        <name>Fe cation</name>
        <dbReference type="ChEBI" id="CHEBI:24875"/>
    </ligand>
</feature>
<evidence type="ECO:0000256" key="8">
    <source>
        <dbReference type="ARBA" id="ARBA00022833"/>
    </source>
</evidence>
<evidence type="ECO:0000256" key="11">
    <source>
        <dbReference type="ARBA" id="ARBA00023163"/>
    </source>
</evidence>
<keyword evidence="10" id="KW-0238">DNA-binding</keyword>
<evidence type="ECO:0000313" key="15">
    <source>
        <dbReference type="Proteomes" id="UP001238179"/>
    </source>
</evidence>
<evidence type="ECO:0000313" key="14">
    <source>
        <dbReference type="EMBL" id="BDU73773.1"/>
    </source>
</evidence>
<feature type="binding site" evidence="12">
    <location>
        <position position="108"/>
    </location>
    <ligand>
        <name>Zn(2+)</name>
        <dbReference type="ChEBI" id="CHEBI:29105"/>
    </ligand>
</feature>
<dbReference type="RefSeq" id="WP_316412441.1">
    <property type="nucleotide sequence ID" value="NZ_AP027080.1"/>
</dbReference>
<dbReference type="InterPro" id="IPR036388">
    <property type="entry name" value="WH-like_DNA-bd_sf"/>
</dbReference>
<feature type="binding site" evidence="13">
    <location>
        <position position="104"/>
    </location>
    <ligand>
        <name>Fe cation</name>
        <dbReference type="ChEBI" id="CHEBI:24875"/>
    </ligand>
</feature>
<feature type="binding site" evidence="12">
    <location>
        <position position="111"/>
    </location>
    <ligand>
        <name>Zn(2+)</name>
        <dbReference type="ChEBI" id="CHEBI:29105"/>
    </ligand>
</feature>
<comment type="subcellular location">
    <subcellularLocation>
        <location evidence="1">Cytoplasm</location>
    </subcellularLocation>
</comment>
<dbReference type="GO" id="GO:0045892">
    <property type="term" value="P:negative regulation of DNA-templated transcription"/>
    <property type="evidence" value="ECO:0007669"/>
    <property type="project" value="TreeGrafter"/>
</dbReference>
<evidence type="ECO:0000256" key="10">
    <source>
        <dbReference type="ARBA" id="ARBA00023125"/>
    </source>
</evidence>
<evidence type="ECO:0000256" key="4">
    <source>
        <dbReference type="ARBA" id="ARBA00020910"/>
    </source>
</evidence>
<dbReference type="GO" id="GO:0005829">
    <property type="term" value="C:cytosol"/>
    <property type="evidence" value="ECO:0007669"/>
    <property type="project" value="TreeGrafter"/>
</dbReference>
<name>A0AA48H8K5_9BACT</name>
<dbReference type="Gene3D" id="3.30.1490.190">
    <property type="match status" value="1"/>
</dbReference>
<evidence type="ECO:0000256" key="7">
    <source>
        <dbReference type="ARBA" id="ARBA00022723"/>
    </source>
</evidence>
<dbReference type="SUPFAM" id="SSF46785">
    <property type="entry name" value="Winged helix' DNA-binding domain"/>
    <property type="match status" value="1"/>
</dbReference>
<dbReference type="AlphaFoldDB" id="A0AA48H8K5"/>
<proteinExistence type="inferred from homology"/>
<sequence length="169" mass="19299">MSPNPTLPTRAPSTEAHRFEAYLRSKKLKLTGERMEILATIFRKDSHFDAEELHAELKTLGRDISRATVYRTLDLLVQCGLVRKSSLGSSHANYEAAHENEHHDHLICLSCGKVFEFYRPDLETLQDAICQERKFKPLHHSLQIFGLCVDCVDKADENSIRTKVAQIHT</sequence>
<evidence type="ECO:0000256" key="2">
    <source>
        <dbReference type="ARBA" id="ARBA00007957"/>
    </source>
</evidence>
<keyword evidence="9" id="KW-0805">Transcription regulation</keyword>
<keyword evidence="15" id="KW-1185">Reference proteome</keyword>
<feature type="binding site" evidence="13">
    <location>
        <position position="102"/>
    </location>
    <ligand>
        <name>Fe cation</name>
        <dbReference type="ChEBI" id="CHEBI:24875"/>
    </ligand>
</feature>
<dbReference type="CDD" id="cd07153">
    <property type="entry name" value="Fur_like"/>
    <property type="match status" value="1"/>
</dbReference>
<feature type="binding site" evidence="13">
    <location>
        <position position="123"/>
    </location>
    <ligand>
        <name>Fe cation</name>
        <dbReference type="ChEBI" id="CHEBI:24875"/>
    </ligand>
</feature>
<dbReference type="Pfam" id="PF01475">
    <property type="entry name" value="FUR"/>
    <property type="match status" value="1"/>
</dbReference>
<comment type="subunit">
    <text evidence="3">Homodimer.</text>
</comment>
<evidence type="ECO:0000256" key="6">
    <source>
        <dbReference type="ARBA" id="ARBA00022491"/>
    </source>
</evidence>
<comment type="similarity">
    <text evidence="2">Belongs to the Fur family.</text>
</comment>
<keyword evidence="11" id="KW-0804">Transcription</keyword>
<dbReference type="GO" id="GO:0000976">
    <property type="term" value="F:transcription cis-regulatory region binding"/>
    <property type="evidence" value="ECO:0007669"/>
    <property type="project" value="TreeGrafter"/>
</dbReference>
<keyword evidence="6" id="KW-0678">Repressor</keyword>
<dbReference type="Gene3D" id="1.10.10.10">
    <property type="entry name" value="Winged helix-like DNA-binding domain superfamily/Winged helix DNA-binding domain"/>
    <property type="match status" value="1"/>
</dbReference>
<protein>
    <recommendedName>
        <fullName evidence="4">Ferric uptake regulation protein</fullName>
    </recommendedName>
</protein>
<dbReference type="KEGG" id="msil:METEAL_29470"/>
<keyword evidence="7 12" id="KW-0479">Metal-binding</keyword>